<name>A0A8H5LGK6_9AGAR</name>
<sequence>MVFLRHSSPNFRVTVYTHQTQRYVFSYKEAKANRWARMEIIENENLDCEPRALVTEPPRLSPPQLSSNQEQIERERGKTDGEKEAAAVSQPPEMNKNPNIVRYQAAKVNPSRLDTRTRLGACEHFATLAPFAHFEAKIKATVLSMREALRKHRPLLRLVPLRVIRKE</sequence>
<protein>
    <submittedName>
        <fullName evidence="2">Uncharacterized protein</fullName>
    </submittedName>
</protein>
<feature type="compositionally biased region" description="Basic and acidic residues" evidence="1">
    <location>
        <begin position="71"/>
        <end position="85"/>
    </location>
</feature>
<comment type="caution">
    <text evidence="2">The sequence shown here is derived from an EMBL/GenBank/DDBJ whole genome shotgun (WGS) entry which is preliminary data.</text>
</comment>
<dbReference type="EMBL" id="JAACJO010000006">
    <property type="protein sequence ID" value="KAF5356796.1"/>
    <property type="molecule type" value="Genomic_DNA"/>
</dbReference>
<reference evidence="2 3" key="1">
    <citation type="journal article" date="2020" name="ISME J.">
        <title>Uncovering the hidden diversity of litter-decomposition mechanisms in mushroom-forming fungi.</title>
        <authorList>
            <person name="Floudas D."/>
            <person name="Bentzer J."/>
            <person name="Ahren D."/>
            <person name="Johansson T."/>
            <person name="Persson P."/>
            <person name="Tunlid A."/>
        </authorList>
    </citation>
    <scope>NUCLEOTIDE SEQUENCE [LARGE SCALE GENOMIC DNA]</scope>
    <source>
        <strain evidence="2 3">CBS 146.42</strain>
    </source>
</reference>
<dbReference type="AlphaFoldDB" id="A0A8H5LGK6"/>
<gene>
    <name evidence="2" type="ORF">D9756_006764</name>
</gene>
<dbReference type="Proteomes" id="UP000559027">
    <property type="component" value="Unassembled WGS sequence"/>
</dbReference>
<keyword evidence="3" id="KW-1185">Reference proteome</keyword>
<feature type="region of interest" description="Disordered" evidence="1">
    <location>
        <begin position="54"/>
        <end position="97"/>
    </location>
</feature>
<evidence type="ECO:0000256" key="1">
    <source>
        <dbReference type="SAM" id="MobiDB-lite"/>
    </source>
</evidence>
<evidence type="ECO:0000313" key="2">
    <source>
        <dbReference type="EMBL" id="KAF5356796.1"/>
    </source>
</evidence>
<proteinExistence type="predicted"/>
<organism evidence="2 3">
    <name type="scientific">Leucocoprinus leucothites</name>
    <dbReference type="NCBI Taxonomy" id="201217"/>
    <lineage>
        <taxon>Eukaryota</taxon>
        <taxon>Fungi</taxon>
        <taxon>Dikarya</taxon>
        <taxon>Basidiomycota</taxon>
        <taxon>Agaricomycotina</taxon>
        <taxon>Agaricomycetes</taxon>
        <taxon>Agaricomycetidae</taxon>
        <taxon>Agaricales</taxon>
        <taxon>Agaricineae</taxon>
        <taxon>Agaricaceae</taxon>
        <taxon>Leucocoprinus</taxon>
    </lineage>
</organism>
<accession>A0A8H5LGK6</accession>
<evidence type="ECO:0000313" key="3">
    <source>
        <dbReference type="Proteomes" id="UP000559027"/>
    </source>
</evidence>